<dbReference type="AlphaFoldDB" id="A0AA41YSF3"/>
<proteinExistence type="predicted"/>
<dbReference type="InterPro" id="IPR036641">
    <property type="entry name" value="HPT_dom_sf"/>
</dbReference>
<evidence type="ECO:0000313" key="1">
    <source>
        <dbReference type="EMBL" id="MCW6506465.1"/>
    </source>
</evidence>
<sequence>MLIDVSHLVVQTAGDEALQREILALFEGQMRDVARNLQCLADVDPASLLLVLHRSRGAALAIGAFGLGEELALVEAKLASGTSILALTDEIGALRERIVEAAEHASSLIAARPHGGLAKAAESG</sequence>
<dbReference type="Gene3D" id="1.20.120.160">
    <property type="entry name" value="HPT domain"/>
    <property type="match status" value="1"/>
</dbReference>
<accession>A0AA41YSF3</accession>
<name>A0AA41YSF3_9HYPH</name>
<evidence type="ECO:0008006" key="3">
    <source>
        <dbReference type="Google" id="ProtNLM"/>
    </source>
</evidence>
<comment type="caution">
    <text evidence="1">The sequence shown here is derived from an EMBL/GenBank/DDBJ whole genome shotgun (WGS) entry which is preliminary data.</text>
</comment>
<dbReference type="GO" id="GO:0000160">
    <property type="term" value="P:phosphorelay signal transduction system"/>
    <property type="evidence" value="ECO:0007669"/>
    <property type="project" value="InterPro"/>
</dbReference>
<dbReference type="EMBL" id="JAMOIM010000001">
    <property type="protein sequence ID" value="MCW6506465.1"/>
    <property type="molecule type" value="Genomic_DNA"/>
</dbReference>
<dbReference type="Proteomes" id="UP001165667">
    <property type="component" value="Unassembled WGS sequence"/>
</dbReference>
<reference evidence="1" key="1">
    <citation type="submission" date="2022-05" db="EMBL/GenBank/DDBJ databases">
        <authorList>
            <person name="Pankratov T."/>
        </authorList>
    </citation>
    <scope>NUCLEOTIDE SEQUENCE</scope>
    <source>
        <strain evidence="1">BP6-180914</strain>
    </source>
</reference>
<dbReference type="SUPFAM" id="SSF47226">
    <property type="entry name" value="Histidine-containing phosphotransfer domain, HPT domain"/>
    <property type="match status" value="1"/>
</dbReference>
<keyword evidence="2" id="KW-1185">Reference proteome</keyword>
<evidence type="ECO:0000313" key="2">
    <source>
        <dbReference type="Proteomes" id="UP001165667"/>
    </source>
</evidence>
<protein>
    <recommendedName>
        <fullName evidence="3">HPt domain-containing protein</fullName>
    </recommendedName>
</protein>
<dbReference type="RefSeq" id="WP_282582832.1">
    <property type="nucleotide sequence ID" value="NZ_JAMOIM010000001.1"/>
</dbReference>
<organism evidence="1 2">
    <name type="scientific">Lichenifustis flavocetrariae</name>
    <dbReference type="NCBI Taxonomy" id="2949735"/>
    <lineage>
        <taxon>Bacteria</taxon>
        <taxon>Pseudomonadati</taxon>
        <taxon>Pseudomonadota</taxon>
        <taxon>Alphaproteobacteria</taxon>
        <taxon>Hyphomicrobiales</taxon>
        <taxon>Lichenihabitantaceae</taxon>
        <taxon>Lichenifustis</taxon>
    </lineage>
</organism>
<gene>
    <name evidence="1" type="ORF">M8523_00335</name>
</gene>